<evidence type="ECO:0000259" key="3">
    <source>
        <dbReference type="Pfam" id="PF00501"/>
    </source>
</evidence>
<evidence type="ECO:0000313" key="5">
    <source>
        <dbReference type="EMBL" id="SLN01352.1"/>
    </source>
</evidence>
<accession>A0A1X6XQ64</accession>
<dbReference type="EMBL" id="FWFF01000022">
    <property type="protein sequence ID" value="SLN01352.1"/>
    <property type="molecule type" value="Genomic_DNA"/>
</dbReference>
<name>A0A1X6XQ64_9MICO</name>
<dbReference type="Gene3D" id="3.40.50.12780">
    <property type="entry name" value="N-terminal domain of ligase-like"/>
    <property type="match status" value="1"/>
</dbReference>
<dbReference type="InterPro" id="IPR025110">
    <property type="entry name" value="AMP-bd_C"/>
</dbReference>
<sequence>MTQQSATQGSTQAQQSTAATDAPLLDVDVRATFQEQFEALAASRGEVTALIDATDTSTFAQLEARTNQLARHFQERGAEVGDFVLISSRIGSLIMHAAIAAWKIGAVPMPVSDKLVQSELDAIVEVGSPALAVDTTDRALSVPRITDLSAADELSADPLPAVVSPQLKSPTSGGSTGRPKLIVSGAVGDPAAIAQLGRVMGVPENGVCLITAALYHNASFSDALAALTLGNTTVLMERFDPETTLVMIEKHRATWVYAVPAMMQRIWKLPDDVKFGYDLSSVETFFHVAAPCPQWLKRAWIDWLGADVIYELYGPTEGQAATALTGAEWLEHPGSVGTPKVGEVSIRDDDGNPVPVGETGEVWLRRGVGEPPSYHYLGAEAESAEDQWETVGDIGRVDEDGYLYLTDRRSDMLLVGGVNVYPAEVEAVSDMHPAVLASCCVGIPDEDLGSVPALIIETADGEVPGDFDGFLTEHLAKVKRPRHIVGTTRQLRDAAGKIRKREIKREFLEPTAQS</sequence>
<protein>
    <submittedName>
        <fullName evidence="5">Long-chain-fatty-acid--CoA ligase</fullName>
        <ecNumber evidence="5">6.2.1.3</ecNumber>
    </submittedName>
</protein>
<evidence type="ECO:0000313" key="6">
    <source>
        <dbReference type="Proteomes" id="UP000196581"/>
    </source>
</evidence>
<feature type="domain" description="AMP-dependent synthetase/ligase" evidence="3">
    <location>
        <begin position="37"/>
        <end position="365"/>
    </location>
</feature>
<dbReference type="RefSeq" id="WP_143275903.1">
    <property type="nucleotide sequence ID" value="NZ_FWFF01000022.1"/>
</dbReference>
<comment type="similarity">
    <text evidence="1">Belongs to the ATP-dependent AMP-binding enzyme family.</text>
</comment>
<dbReference type="InterPro" id="IPR045851">
    <property type="entry name" value="AMP-bd_C_sf"/>
</dbReference>
<dbReference type="PANTHER" id="PTHR43201:SF5">
    <property type="entry name" value="MEDIUM-CHAIN ACYL-COA LIGASE ACSF2, MITOCHONDRIAL"/>
    <property type="match status" value="1"/>
</dbReference>
<dbReference type="Gene3D" id="3.30.300.30">
    <property type="match status" value="1"/>
</dbReference>
<dbReference type="GO" id="GO:0031956">
    <property type="term" value="F:medium-chain fatty acid-CoA ligase activity"/>
    <property type="evidence" value="ECO:0007669"/>
    <property type="project" value="TreeGrafter"/>
</dbReference>
<evidence type="ECO:0000256" key="1">
    <source>
        <dbReference type="ARBA" id="ARBA00006432"/>
    </source>
</evidence>
<feature type="domain" description="AMP-binding enzyme C-terminal" evidence="4">
    <location>
        <begin position="424"/>
        <end position="487"/>
    </location>
</feature>
<dbReference type="InterPro" id="IPR000873">
    <property type="entry name" value="AMP-dep_synth/lig_dom"/>
</dbReference>
<dbReference type="EC" id="6.2.1.3" evidence="5"/>
<dbReference type="AlphaFoldDB" id="A0A1X6XQ64"/>
<gene>
    <name evidence="5" type="ORF">FM105_14490</name>
</gene>
<evidence type="ECO:0000256" key="2">
    <source>
        <dbReference type="ARBA" id="ARBA00022598"/>
    </source>
</evidence>
<dbReference type="GO" id="GO:0004467">
    <property type="term" value="F:long-chain fatty acid-CoA ligase activity"/>
    <property type="evidence" value="ECO:0007669"/>
    <property type="project" value="UniProtKB-EC"/>
</dbReference>
<proteinExistence type="inferred from homology"/>
<keyword evidence="6" id="KW-1185">Reference proteome</keyword>
<evidence type="ECO:0000259" key="4">
    <source>
        <dbReference type="Pfam" id="PF13193"/>
    </source>
</evidence>
<reference evidence="6" key="1">
    <citation type="submission" date="2017-02" db="EMBL/GenBank/DDBJ databases">
        <authorList>
            <person name="Dridi B."/>
        </authorList>
    </citation>
    <scope>NUCLEOTIDE SEQUENCE [LARGE SCALE GENOMIC DNA]</scope>
    <source>
        <strain evidence="6">B Co 03.10</strain>
    </source>
</reference>
<dbReference type="SUPFAM" id="SSF56801">
    <property type="entry name" value="Acetyl-CoA synthetase-like"/>
    <property type="match status" value="1"/>
</dbReference>
<dbReference type="Pfam" id="PF13193">
    <property type="entry name" value="AMP-binding_C"/>
    <property type="match status" value="1"/>
</dbReference>
<dbReference type="Pfam" id="PF00501">
    <property type="entry name" value="AMP-binding"/>
    <property type="match status" value="1"/>
</dbReference>
<dbReference type="InterPro" id="IPR042099">
    <property type="entry name" value="ANL_N_sf"/>
</dbReference>
<keyword evidence="2 5" id="KW-0436">Ligase</keyword>
<organism evidence="5 6">
    <name type="scientific">Brevibacterium yomogidense</name>
    <dbReference type="NCBI Taxonomy" id="946573"/>
    <lineage>
        <taxon>Bacteria</taxon>
        <taxon>Bacillati</taxon>
        <taxon>Actinomycetota</taxon>
        <taxon>Actinomycetes</taxon>
        <taxon>Micrococcales</taxon>
        <taxon>Brevibacteriaceae</taxon>
        <taxon>Brevibacterium</taxon>
    </lineage>
</organism>
<dbReference type="Proteomes" id="UP000196581">
    <property type="component" value="Unassembled WGS sequence"/>
</dbReference>
<dbReference type="PANTHER" id="PTHR43201">
    <property type="entry name" value="ACYL-COA SYNTHETASE"/>
    <property type="match status" value="1"/>
</dbReference>